<dbReference type="Proteomes" id="UP000013167">
    <property type="component" value="Unassembled WGS sequence"/>
</dbReference>
<comment type="similarity">
    <text evidence="16">Belongs to the SEDS family. FtsW subfamily.</text>
</comment>
<dbReference type="Pfam" id="PF01098">
    <property type="entry name" value="FTSW_RODA_SPOVE"/>
    <property type="match status" value="1"/>
</dbReference>
<dbReference type="GO" id="GO:0015648">
    <property type="term" value="F:lipid-linked peptidoglycan transporter activity"/>
    <property type="evidence" value="ECO:0007669"/>
    <property type="project" value="TreeGrafter"/>
</dbReference>
<keyword evidence="11 22" id="KW-0472">Membrane</keyword>
<comment type="subcellular location">
    <subcellularLocation>
        <location evidence="1">Cell membrane</location>
        <topology evidence="1">Multi-pass membrane protein</topology>
    </subcellularLocation>
</comment>
<keyword evidence="9" id="KW-0573">Peptidoglycan synthesis</keyword>
<evidence type="ECO:0000256" key="8">
    <source>
        <dbReference type="ARBA" id="ARBA00022960"/>
    </source>
</evidence>
<dbReference type="RefSeq" id="WP_010849603.1">
    <property type="nucleotide sequence ID" value="NZ_HF570956.1"/>
</dbReference>
<comment type="function">
    <text evidence="21">Peptidoglycan polymerase that is essential for cell division.</text>
</comment>
<evidence type="ECO:0000256" key="16">
    <source>
        <dbReference type="ARBA" id="ARBA00038053"/>
    </source>
</evidence>
<evidence type="ECO:0000256" key="6">
    <source>
        <dbReference type="ARBA" id="ARBA00022679"/>
    </source>
</evidence>
<evidence type="ECO:0000256" key="12">
    <source>
        <dbReference type="ARBA" id="ARBA00023306"/>
    </source>
</evidence>
<comment type="caution">
    <text evidence="23">The sequence shown here is derived from an EMBL/GenBank/DDBJ whole genome shotgun (WGS) entry which is preliminary data.</text>
</comment>
<evidence type="ECO:0000256" key="22">
    <source>
        <dbReference type="SAM" id="Phobius"/>
    </source>
</evidence>
<dbReference type="GO" id="GO:0051301">
    <property type="term" value="P:cell division"/>
    <property type="evidence" value="ECO:0007669"/>
    <property type="project" value="UniProtKB-KW"/>
</dbReference>
<evidence type="ECO:0000256" key="18">
    <source>
        <dbReference type="ARBA" id="ARBA00041418"/>
    </source>
</evidence>
<dbReference type="AlphaFoldDB" id="N0E1T7"/>
<dbReference type="InterPro" id="IPR018365">
    <property type="entry name" value="Cell_cycle_FtsW-rel_CS"/>
</dbReference>
<protein>
    <recommendedName>
        <fullName evidence="17">Probable peptidoglycan glycosyltransferase FtsW</fullName>
        <ecNumber evidence="19">2.4.99.28</ecNumber>
    </recommendedName>
    <alternativeName>
        <fullName evidence="18">Cell division protein FtsW</fullName>
    </alternativeName>
    <alternativeName>
        <fullName evidence="15">Cell wall polymerase</fullName>
    </alternativeName>
    <alternativeName>
        <fullName evidence="14">Peptidoglycan polymerase</fullName>
    </alternativeName>
</protein>
<keyword evidence="12" id="KW-0131">Cell cycle</keyword>
<evidence type="ECO:0000256" key="3">
    <source>
        <dbReference type="ARBA" id="ARBA00022475"/>
    </source>
</evidence>
<feature type="transmembrane region" description="Helical" evidence="22">
    <location>
        <begin position="333"/>
        <end position="357"/>
    </location>
</feature>
<feature type="transmembrane region" description="Helical" evidence="22">
    <location>
        <begin position="303"/>
        <end position="321"/>
    </location>
</feature>
<dbReference type="HOGENOM" id="CLU_029243_0_2_11"/>
<dbReference type="STRING" id="1193181.BN10_300052"/>
<evidence type="ECO:0000256" key="5">
    <source>
        <dbReference type="ARBA" id="ARBA00022676"/>
    </source>
</evidence>
<evidence type="ECO:0000256" key="19">
    <source>
        <dbReference type="ARBA" id="ARBA00044770"/>
    </source>
</evidence>
<feature type="transmembrane region" description="Helical" evidence="22">
    <location>
        <begin position="99"/>
        <end position="118"/>
    </location>
</feature>
<keyword evidence="4 23" id="KW-0132">Cell division</keyword>
<sequence length="417" mass="44271">MTSTAAKARASGSRFARVRHWFGRFESPTTTYYLLLATTAILVVFGLIMVLSASAITSLTQSKSGSAFTIFRSQLLYAGIGTVGLLIASRIAVPLWKKLALPILGGALVLQLLVAFIGTTVNGNRNWLRFGPVSIQPSELVKFGLVLFGALALTAKRDKLGQIGHVVVPYLVPGAAIALALVLLGGDLGTSIILAAIIAATLWAAGVPLRWFLASALVFGVIASAFVISSPNRLGRFDVWLGRDTDMFGAARQPMQGRFALADGGWFGLGLGASREKWQWLSEPHNDFIFAIIGEELGLPGTLLILLLFGLLAYACYRLVLRSKDMFVRLATAGAMAWIVAQAMVNIGAVIGLLPVIGVPLPLVSSGGSSLITTMGILGMLIAFARHEPDCAKQLAGRPSILRRSATVATSRGRRSE</sequence>
<dbReference type="PANTHER" id="PTHR30474">
    <property type="entry name" value="CELL CYCLE PROTEIN"/>
    <property type="match status" value="1"/>
</dbReference>
<dbReference type="OrthoDB" id="9768187at2"/>
<dbReference type="GO" id="GO:0032153">
    <property type="term" value="C:cell division site"/>
    <property type="evidence" value="ECO:0007669"/>
    <property type="project" value="TreeGrafter"/>
</dbReference>
<keyword evidence="24" id="KW-1185">Reference proteome</keyword>
<keyword evidence="7 22" id="KW-0812">Transmembrane</keyword>
<organism evidence="23 24">
    <name type="scientific">Phycicoccus elongatus Lp2</name>
    <dbReference type="NCBI Taxonomy" id="1193181"/>
    <lineage>
        <taxon>Bacteria</taxon>
        <taxon>Bacillati</taxon>
        <taxon>Actinomycetota</taxon>
        <taxon>Actinomycetes</taxon>
        <taxon>Micrococcales</taxon>
        <taxon>Intrasporangiaceae</taxon>
        <taxon>Phycicoccus</taxon>
    </lineage>
</organism>
<reference evidence="23 24" key="1">
    <citation type="journal article" date="2013" name="ISME J.">
        <title>A metabolic model for members of the genus Tetrasphaera involved in enhanced biological phosphorus removal.</title>
        <authorList>
            <person name="Kristiansen R."/>
            <person name="Nguyen H.T.T."/>
            <person name="Saunders A.M."/>
            <person name="Nielsen J.L."/>
            <person name="Wimmer R."/>
            <person name="Le V.Q."/>
            <person name="McIlroy S.J."/>
            <person name="Petrovski S."/>
            <person name="Seviour R.J."/>
            <person name="Calteau A."/>
            <person name="Nielsen K.L."/>
            <person name="Nielsen P.H."/>
        </authorList>
    </citation>
    <scope>NUCLEOTIDE SEQUENCE [LARGE SCALE GENOMIC DNA]</scope>
    <source>
        <strain evidence="23 24">Lp2</strain>
    </source>
</reference>
<proteinExistence type="inferred from homology"/>
<dbReference type="GO" id="GO:0009252">
    <property type="term" value="P:peptidoglycan biosynthetic process"/>
    <property type="evidence" value="ECO:0007669"/>
    <property type="project" value="UniProtKB-KW"/>
</dbReference>
<dbReference type="PROSITE" id="PS00428">
    <property type="entry name" value="FTSW_RODA_SPOVE"/>
    <property type="match status" value="1"/>
</dbReference>
<gene>
    <name evidence="23" type="ORF">BN10_300052</name>
</gene>
<keyword evidence="5" id="KW-0328">Glycosyltransferase</keyword>
<evidence type="ECO:0000313" key="23">
    <source>
        <dbReference type="EMBL" id="CCH69711.1"/>
    </source>
</evidence>
<evidence type="ECO:0000256" key="17">
    <source>
        <dbReference type="ARBA" id="ARBA00041185"/>
    </source>
</evidence>
<dbReference type="NCBIfam" id="TIGR02614">
    <property type="entry name" value="ftsW"/>
    <property type="match status" value="1"/>
</dbReference>
<evidence type="ECO:0000256" key="4">
    <source>
        <dbReference type="ARBA" id="ARBA00022618"/>
    </source>
</evidence>
<evidence type="ECO:0000256" key="13">
    <source>
        <dbReference type="ARBA" id="ARBA00023316"/>
    </source>
</evidence>
<evidence type="ECO:0000256" key="7">
    <source>
        <dbReference type="ARBA" id="ARBA00022692"/>
    </source>
</evidence>
<dbReference type="GO" id="GO:0008360">
    <property type="term" value="P:regulation of cell shape"/>
    <property type="evidence" value="ECO:0007669"/>
    <property type="project" value="UniProtKB-KW"/>
</dbReference>
<feature type="transmembrane region" description="Helical" evidence="22">
    <location>
        <begin position="363"/>
        <end position="385"/>
    </location>
</feature>
<evidence type="ECO:0000256" key="14">
    <source>
        <dbReference type="ARBA" id="ARBA00032370"/>
    </source>
</evidence>
<evidence type="ECO:0000313" key="24">
    <source>
        <dbReference type="Proteomes" id="UP000013167"/>
    </source>
</evidence>
<evidence type="ECO:0000256" key="21">
    <source>
        <dbReference type="ARBA" id="ARBA00049966"/>
    </source>
</evidence>
<keyword evidence="8" id="KW-0133">Cell shape</keyword>
<evidence type="ECO:0000256" key="11">
    <source>
        <dbReference type="ARBA" id="ARBA00023136"/>
    </source>
</evidence>
<comment type="catalytic activity">
    <reaction evidence="20">
        <text>[GlcNAc-(1-&gt;4)-Mur2Ac(oyl-L-Ala-gamma-D-Glu-L-Lys-D-Ala-D-Ala)](n)-di-trans,octa-cis-undecaprenyl diphosphate + beta-D-GlcNAc-(1-&gt;4)-Mur2Ac(oyl-L-Ala-gamma-D-Glu-L-Lys-D-Ala-D-Ala)-di-trans,octa-cis-undecaprenyl diphosphate = [GlcNAc-(1-&gt;4)-Mur2Ac(oyl-L-Ala-gamma-D-Glu-L-Lys-D-Ala-D-Ala)](n+1)-di-trans,octa-cis-undecaprenyl diphosphate + di-trans,octa-cis-undecaprenyl diphosphate + H(+)</text>
        <dbReference type="Rhea" id="RHEA:23708"/>
        <dbReference type="Rhea" id="RHEA-COMP:9602"/>
        <dbReference type="Rhea" id="RHEA-COMP:9603"/>
        <dbReference type="ChEBI" id="CHEBI:15378"/>
        <dbReference type="ChEBI" id="CHEBI:58405"/>
        <dbReference type="ChEBI" id="CHEBI:60033"/>
        <dbReference type="ChEBI" id="CHEBI:78435"/>
        <dbReference type="EC" id="2.4.99.28"/>
    </reaction>
</comment>
<dbReference type="eggNOG" id="COG0772">
    <property type="taxonomic scope" value="Bacteria"/>
</dbReference>
<keyword evidence="3" id="KW-1003">Cell membrane</keyword>
<name>N0E1T7_9MICO</name>
<keyword evidence="13" id="KW-0961">Cell wall biogenesis/degradation</keyword>
<feature type="transmembrane region" description="Helical" evidence="22">
    <location>
        <begin position="75"/>
        <end position="93"/>
    </location>
</feature>
<evidence type="ECO:0000256" key="2">
    <source>
        <dbReference type="ARBA" id="ARBA00004752"/>
    </source>
</evidence>
<dbReference type="EMBL" id="CAIZ01000098">
    <property type="protein sequence ID" value="CCH69711.1"/>
    <property type="molecule type" value="Genomic_DNA"/>
</dbReference>
<dbReference type="GO" id="GO:0071555">
    <property type="term" value="P:cell wall organization"/>
    <property type="evidence" value="ECO:0007669"/>
    <property type="project" value="UniProtKB-KW"/>
</dbReference>
<dbReference type="PANTHER" id="PTHR30474:SF2">
    <property type="entry name" value="PEPTIDOGLYCAN GLYCOSYLTRANSFERASE FTSW-RELATED"/>
    <property type="match status" value="1"/>
</dbReference>
<evidence type="ECO:0000256" key="9">
    <source>
        <dbReference type="ARBA" id="ARBA00022984"/>
    </source>
</evidence>
<feature type="transmembrane region" description="Helical" evidence="22">
    <location>
        <begin position="32"/>
        <end position="54"/>
    </location>
</feature>
<keyword evidence="10 22" id="KW-1133">Transmembrane helix</keyword>
<dbReference type="EC" id="2.4.99.28" evidence="19"/>
<evidence type="ECO:0000256" key="10">
    <source>
        <dbReference type="ARBA" id="ARBA00022989"/>
    </source>
</evidence>
<dbReference type="GO" id="GO:0005886">
    <property type="term" value="C:plasma membrane"/>
    <property type="evidence" value="ECO:0007669"/>
    <property type="project" value="UniProtKB-SubCell"/>
</dbReference>
<dbReference type="InterPro" id="IPR013437">
    <property type="entry name" value="FtsW"/>
</dbReference>
<evidence type="ECO:0000256" key="1">
    <source>
        <dbReference type="ARBA" id="ARBA00004651"/>
    </source>
</evidence>
<evidence type="ECO:0000256" key="15">
    <source>
        <dbReference type="ARBA" id="ARBA00033270"/>
    </source>
</evidence>
<dbReference type="GO" id="GO:0008955">
    <property type="term" value="F:peptidoglycan glycosyltransferase activity"/>
    <property type="evidence" value="ECO:0007669"/>
    <property type="project" value="UniProtKB-EC"/>
</dbReference>
<comment type="pathway">
    <text evidence="2">Cell wall biogenesis; peptidoglycan biosynthesis.</text>
</comment>
<accession>N0E1T7</accession>
<feature type="transmembrane region" description="Helical" evidence="22">
    <location>
        <begin position="175"/>
        <end position="204"/>
    </location>
</feature>
<dbReference type="InterPro" id="IPR001182">
    <property type="entry name" value="FtsW/RodA"/>
</dbReference>
<keyword evidence="6" id="KW-0808">Transferase</keyword>
<evidence type="ECO:0000256" key="20">
    <source>
        <dbReference type="ARBA" id="ARBA00049902"/>
    </source>
</evidence>